<gene>
    <name evidence="5" type="ORF">SLS53_007388</name>
</gene>
<feature type="domain" description="FAD-binding" evidence="4">
    <location>
        <begin position="5"/>
        <end position="361"/>
    </location>
</feature>
<evidence type="ECO:0000259" key="4">
    <source>
        <dbReference type="Pfam" id="PF01494"/>
    </source>
</evidence>
<dbReference type="EMBL" id="JAJSPL020000037">
    <property type="protein sequence ID" value="KAK7735648.1"/>
    <property type="molecule type" value="Genomic_DNA"/>
</dbReference>
<evidence type="ECO:0000256" key="2">
    <source>
        <dbReference type="ARBA" id="ARBA00022827"/>
    </source>
</evidence>
<dbReference type="PANTHER" id="PTHR46865">
    <property type="entry name" value="OXIDOREDUCTASE-RELATED"/>
    <property type="match status" value="1"/>
</dbReference>
<dbReference type="AlphaFoldDB" id="A0AAN9YCJ6"/>
<proteinExistence type="predicted"/>
<dbReference type="Proteomes" id="UP001320245">
    <property type="component" value="Unassembled WGS sequence"/>
</dbReference>
<keyword evidence="2" id="KW-0274">FAD</keyword>
<accession>A0AAN9YCJ6</accession>
<dbReference type="GO" id="GO:0071949">
    <property type="term" value="F:FAD binding"/>
    <property type="evidence" value="ECO:0007669"/>
    <property type="project" value="InterPro"/>
</dbReference>
<keyword evidence="1" id="KW-0285">Flavoprotein</keyword>
<dbReference type="InterPro" id="IPR036188">
    <property type="entry name" value="FAD/NAD-bd_sf"/>
</dbReference>
<dbReference type="InterPro" id="IPR051704">
    <property type="entry name" value="FAD_aromatic-hydroxylase"/>
</dbReference>
<sequence length="420" mass="46735">MAPLKVLIVGGGIAGPALAFWLHKLDCDITIVERAPALRATGQQIDLRGEAITIIRRMGLESAVRARIVDEQGAQFINSKGEVKAFIQANKTGQGKQSVTAEFELMRRDIVEILYDAVKDKCKYVFGTTIEEVNQRGDGVRVRFSDGGEADFDLVVGADGQNSRTRRRTWGPDAEDPFHFLNLYLAYFTVPNMADQDPKVFRWLLLPGRRGVMTRNDNPKTQQVYLAHLHQNNTELEASLQTGDVRKQKEVWAELLHDAEWEVPRFLDAMLNDPLADDFFFQKIGQVRLDKWYRGRVVLVGDAAYCPSPLTGKGTSLGILGAYVLAGELSKHLGNGADQGEAIDAALASYDRVFRPCVEKAHEIPLGAPGILFPKTSGGIWFLQLIVGLLVALRIDKLFERFASDNVGGDWQLPDYPKLR</sequence>
<evidence type="ECO:0000313" key="6">
    <source>
        <dbReference type="Proteomes" id="UP001320245"/>
    </source>
</evidence>
<evidence type="ECO:0000256" key="3">
    <source>
        <dbReference type="ARBA" id="ARBA00023002"/>
    </source>
</evidence>
<reference evidence="5 6" key="1">
    <citation type="journal article" date="2023" name="PLoS ONE">
        <title>Cytospora paraplurivora sp. nov. isolated from orchards with fruit tree decline syndrome in Ontario, Canada.</title>
        <authorList>
            <person name="Ilyukhin E."/>
            <person name="Nguyen H.D.T."/>
            <person name="Castle A.J."/>
            <person name="Ellouze W."/>
        </authorList>
    </citation>
    <scope>NUCLEOTIDE SEQUENCE [LARGE SCALE GENOMIC DNA]</scope>
    <source>
        <strain evidence="5 6">FDS-564</strain>
    </source>
</reference>
<name>A0AAN9YCJ6_9PEZI</name>
<organism evidence="5 6">
    <name type="scientific">Cytospora paraplurivora</name>
    <dbReference type="NCBI Taxonomy" id="2898453"/>
    <lineage>
        <taxon>Eukaryota</taxon>
        <taxon>Fungi</taxon>
        <taxon>Dikarya</taxon>
        <taxon>Ascomycota</taxon>
        <taxon>Pezizomycotina</taxon>
        <taxon>Sordariomycetes</taxon>
        <taxon>Sordariomycetidae</taxon>
        <taxon>Diaporthales</taxon>
        <taxon>Cytosporaceae</taxon>
        <taxon>Cytospora</taxon>
    </lineage>
</organism>
<dbReference type="PANTHER" id="PTHR46865:SF7">
    <property type="entry name" value="MONOOXYGENASE, PUTATIVE (AFU_ORTHOLOGUE AFUA_8G07040)-RELATED"/>
    <property type="match status" value="1"/>
</dbReference>
<evidence type="ECO:0000313" key="5">
    <source>
        <dbReference type="EMBL" id="KAK7735648.1"/>
    </source>
</evidence>
<protein>
    <recommendedName>
        <fullName evidence="4">FAD-binding domain-containing protein</fullName>
    </recommendedName>
</protein>
<dbReference type="GO" id="GO:0016491">
    <property type="term" value="F:oxidoreductase activity"/>
    <property type="evidence" value="ECO:0007669"/>
    <property type="project" value="UniProtKB-KW"/>
</dbReference>
<dbReference type="PRINTS" id="PR00420">
    <property type="entry name" value="RNGMNOXGNASE"/>
</dbReference>
<dbReference type="Pfam" id="PF01494">
    <property type="entry name" value="FAD_binding_3"/>
    <property type="match status" value="1"/>
</dbReference>
<comment type="caution">
    <text evidence="5">The sequence shown here is derived from an EMBL/GenBank/DDBJ whole genome shotgun (WGS) entry which is preliminary data.</text>
</comment>
<keyword evidence="3" id="KW-0560">Oxidoreductase</keyword>
<keyword evidence="6" id="KW-1185">Reference proteome</keyword>
<dbReference type="SUPFAM" id="SSF51905">
    <property type="entry name" value="FAD/NAD(P)-binding domain"/>
    <property type="match status" value="1"/>
</dbReference>
<evidence type="ECO:0000256" key="1">
    <source>
        <dbReference type="ARBA" id="ARBA00022630"/>
    </source>
</evidence>
<dbReference type="Gene3D" id="3.50.50.60">
    <property type="entry name" value="FAD/NAD(P)-binding domain"/>
    <property type="match status" value="1"/>
</dbReference>
<dbReference type="InterPro" id="IPR002938">
    <property type="entry name" value="FAD-bd"/>
</dbReference>